<sequence length="238" mass="26599">MASAIAKNVYVSKQSYIEEIKQHRGIYATDNTTFNTWKSQNGTTYLVPERKEGSGYQLGYALQFSDAELTGSVVPVREENITALGFPWFWQKFEPCDDEPRKITIILDSVKEKKDDVEDENFQFIGLDQEKEEVVTETFVQLVTVHSTTTIAKEASDTTQVRPTETDFQTITFDFELSNGTETAYGNKSDSYSESSIGRLSTVANHTLLANGGFELQESLCNSILGAAIVIGSMMMMM</sequence>
<proteinExistence type="predicted"/>
<dbReference type="InParanoid" id="A0A448YSW6"/>
<dbReference type="OrthoDB" id="3997707at2759"/>
<keyword evidence="2" id="KW-1185">Reference proteome</keyword>
<protein>
    <submittedName>
        <fullName evidence="1">DEKNAAC105269</fullName>
    </submittedName>
</protein>
<reference evidence="1 2" key="1">
    <citation type="submission" date="2018-12" db="EMBL/GenBank/DDBJ databases">
        <authorList>
            <person name="Tiukova I."/>
            <person name="Dainat J."/>
        </authorList>
    </citation>
    <scope>NUCLEOTIDE SEQUENCE [LARGE SCALE GENOMIC DNA]</scope>
</reference>
<name>A0A448YSW6_BRENA</name>
<evidence type="ECO:0000313" key="2">
    <source>
        <dbReference type="Proteomes" id="UP000290900"/>
    </source>
</evidence>
<dbReference type="Proteomes" id="UP000290900">
    <property type="component" value="Unassembled WGS sequence"/>
</dbReference>
<dbReference type="EMBL" id="CAACVR010000067">
    <property type="protein sequence ID" value="VEU24001.1"/>
    <property type="molecule type" value="Genomic_DNA"/>
</dbReference>
<dbReference type="AlphaFoldDB" id="A0A448YSW6"/>
<accession>A0A448YSW6</accession>
<evidence type="ECO:0000313" key="1">
    <source>
        <dbReference type="EMBL" id="VEU24001.1"/>
    </source>
</evidence>
<organism evidence="1 2">
    <name type="scientific">Brettanomyces naardenensis</name>
    <name type="common">Yeast</name>
    <dbReference type="NCBI Taxonomy" id="13370"/>
    <lineage>
        <taxon>Eukaryota</taxon>
        <taxon>Fungi</taxon>
        <taxon>Dikarya</taxon>
        <taxon>Ascomycota</taxon>
        <taxon>Saccharomycotina</taxon>
        <taxon>Pichiomycetes</taxon>
        <taxon>Pichiales</taxon>
        <taxon>Pichiaceae</taxon>
        <taxon>Brettanomyces</taxon>
    </lineage>
</organism>
<gene>
    <name evidence="1" type="ORF">BRENAR_LOCUS4730</name>
</gene>